<gene>
    <name evidence="1" type="ORF">CLV51_105132</name>
</gene>
<name>A0A2P8HEW0_CHINA</name>
<reference evidence="1 2" key="1">
    <citation type="submission" date="2018-03" db="EMBL/GenBank/DDBJ databases">
        <title>Genomic Encyclopedia of Archaeal and Bacterial Type Strains, Phase II (KMG-II): from individual species to whole genera.</title>
        <authorList>
            <person name="Goeker M."/>
        </authorList>
    </citation>
    <scope>NUCLEOTIDE SEQUENCE [LARGE SCALE GENOMIC DNA]</scope>
    <source>
        <strain evidence="1 2">DSM 24859</strain>
    </source>
</reference>
<protein>
    <submittedName>
        <fullName evidence="1">Uncharacterized protein</fullName>
    </submittedName>
</protein>
<evidence type="ECO:0000313" key="1">
    <source>
        <dbReference type="EMBL" id="PSL44760.1"/>
    </source>
</evidence>
<dbReference type="AlphaFoldDB" id="A0A2P8HEW0"/>
<sequence length="188" mass="20782">MPKLLLITIPLILLLASVFNVRTTTLPVHITGHIRNNPKDTSAYIISLNIFVKGNDKVLARAITDAHGDFNLTFVPRHEKSFDFFCAGIGIDTILLASVTSFESDTPDLTLLIPADIHEDSLQQVICLKCHKADKVYKIAYGNGLPLVRTISPSGKVTYSNIVGNQYNAETCIGGIARYYCDRDKLKF</sequence>
<evidence type="ECO:0000313" key="2">
    <source>
        <dbReference type="Proteomes" id="UP000240971"/>
    </source>
</evidence>
<keyword evidence="2" id="KW-1185">Reference proteome</keyword>
<proteinExistence type="predicted"/>
<organism evidence="1 2">
    <name type="scientific">Chitinophaga niastensis</name>
    <dbReference type="NCBI Taxonomy" id="536980"/>
    <lineage>
        <taxon>Bacteria</taxon>
        <taxon>Pseudomonadati</taxon>
        <taxon>Bacteroidota</taxon>
        <taxon>Chitinophagia</taxon>
        <taxon>Chitinophagales</taxon>
        <taxon>Chitinophagaceae</taxon>
        <taxon>Chitinophaga</taxon>
    </lineage>
</organism>
<dbReference type="RefSeq" id="WP_106530199.1">
    <property type="nucleotide sequence ID" value="NZ_PYAW01000005.1"/>
</dbReference>
<dbReference type="OrthoDB" id="1373641at2"/>
<dbReference type="Proteomes" id="UP000240971">
    <property type="component" value="Unassembled WGS sequence"/>
</dbReference>
<comment type="caution">
    <text evidence="1">The sequence shown here is derived from an EMBL/GenBank/DDBJ whole genome shotgun (WGS) entry which is preliminary data.</text>
</comment>
<accession>A0A2P8HEW0</accession>
<dbReference type="EMBL" id="PYAW01000005">
    <property type="protein sequence ID" value="PSL44760.1"/>
    <property type="molecule type" value="Genomic_DNA"/>
</dbReference>